<feature type="region of interest" description="Disordered" evidence="2">
    <location>
        <begin position="318"/>
        <end position="347"/>
    </location>
</feature>
<evidence type="ECO:0000256" key="1">
    <source>
        <dbReference type="ARBA" id="ARBA00022553"/>
    </source>
</evidence>
<feature type="region of interest" description="Disordered" evidence="2">
    <location>
        <begin position="236"/>
        <end position="283"/>
    </location>
</feature>
<feature type="compositionally biased region" description="Polar residues" evidence="2">
    <location>
        <begin position="239"/>
        <end position="257"/>
    </location>
</feature>
<accession>A0A8J6HDR4</accession>
<dbReference type="InterPro" id="IPR026642">
    <property type="entry name" value="Glcci1/FAM117"/>
</dbReference>
<gene>
    <name evidence="3" type="ORF">GEV33_009985</name>
</gene>
<proteinExistence type="predicted"/>
<reference evidence="3" key="2">
    <citation type="submission" date="2021-08" db="EMBL/GenBank/DDBJ databases">
        <authorList>
            <person name="Eriksson T."/>
        </authorList>
    </citation>
    <scope>NUCLEOTIDE SEQUENCE</scope>
    <source>
        <strain evidence="3">Stoneville</strain>
        <tissue evidence="3">Whole head</tissue>
    </source>
</reference>
<dbReference type="AlphaFoldDB" id="A0A8J6HDR4"/>
<keyword evidence="4" id="KW-1185">Reference proteome</keyword>
<organism evidence="3 4">
    <name type="scientific">Tenebrio molitor</name>
    <name type="common">Yellow mealworm beetle</name>
    <dbReference type="NCBI Taxonomy" id="7067"/>
    <lineage>
        <taxon>Eukaryota</taxon>
        <taxon>Metazoa</taxon>
        <taxon>Ecdysozoa</taxon>
        <taxon>Arthropoda</taxon>
        <taxon>Hexapoda</taxon>
        <taxon>Insecta</taxon>
        <taxon>Pterygota</taxon>
        <taxon>Neoptera</taxon>
        <taxon>Endopterygota</taxon>
        <taxon>Coleoptera</taxon>
        <taxon>Polyphaga</taxon>
        <taxon>Cucujiformia</taxon>
        <taxon>Tenebrionidae</taxon>
        <taxon>Tenebrio</taxon>
    </lineage>
</organism>
<reference evidence="3" key="1">
    <citation type="journal article" date="2020" name="J Insects Food Feed">
        <title>The yellow mealworm (Tenebrio molitor) genome: a resource for the emerging insects as food and feed industry.</title>
        <authorList>
            <person name="Eriksson T."/>
            <person name="Andere A."/>
            <person name="Kelstrup H."/>
            <person name="Emery V."/>
            <person name="Picard C."/>
        </authorList>
    </citation>
    <scope>NUCLEOTIDE SEQUENCE</scope>
    <source>
        <strain evidence="3">Stoneville</strain>
        <tissue evidence="3">Whole head</tissue>
    </source>
</reference>
<comment type="caution">
    <text evidence="3">The sequence shown here is derived from an EMBL/GenBank/DDBJ whole genome shotgun (WGS) entry which is preliminary data.</text>
</comment>
<evidence type="ECO:0000313" key="4">
    <source>
        <dbReference type="Proteomes" id="UP000719412"/>
    </source>
</evidence>
<evidence type="ECO:0000256" key="2">
    <source>
        <dbReference type="SAM" id="MobiDB-lite"/>
    </source>
</evidence>
<feature type="compositionally biased region" description="Low complexity" evidence="2">
    <location>
        <begin position="178"/>
        <end position="191"/>
    </location>
</feature>
<feature type="compositionally biased region" description="Polar residues" evidence="2">
    <location>
        <begin position="264"/>
        <end position="274"/>
    </location>
</feature>
<protein>
    <submittedName>
        <fullName evidence="3">Uncharacterized protein</fullName>
    </submittedName>
</protein>
<keyword evidence="1" id="KW-0597">Phosphoprotein</keyword>
<dbReference type="Proteomes" id="UP000719412">
    <property type="component" value="Unassembled WGS sequence"/>
</dbReference>
<dbReference type="EMBL" id="JABDTM020025780">
    <property type="protein sequence ID" value="KAH0812809.1"/>
    <property type="molecule type" value="Genomic_DNA"/>
</dbReference>
<sequence length="347" mass="38075">MSSAPRAKTSPLKATVPLSCVTKQGSGLRSPGAPFRVCAMDKSKSVAGSSSRIPDRGATIRRTASLDAIYLKGLFPKESVFWHRDRATQTDRSNSLDSLQTLAASETLEERVSKLTLNPRRRSCSREDKGDQAPLIRNRNVITKDRGYLEMDFLSISGRLRFVLSIYKCRFVPPAPSPIAKSSASVPPKSSRNSEEGLNQEVELYASAEPQCDRLTEPIPGGRKAPVAELISREGPYTRSHQSANQNSSEDSQGSSPDQDRMLSGSSPQINRFSSRAPPDGCERVLSKSVPILRPIPREVVSHPTTLYTLKPSSHSAFESLHRGMQVSQQDEEMDGDSPKVPEQEDP</sequence>
<dbReference type="PANTHER" id="PTHR14972">
    <property type="entry name" value="AGAP011572-PA"/>
    <property type="match status" value="1"/>
</dbReference>
<feature type="compositionally biased region" description="Basic and acidic residues" evidence="2">
    <location>
        <begin position="337"/>
        <end position="347"/>
    </location>
</feature>
<dbReference type="Pfam" id="PF15388">
    <property type="entry name" value="FAM117"/>
    <property type="match status" value="1"/>
</dbReference>
<name>A0A8J6HDR4_TENMO</name>
<feature type="region of interest" description="Disordered" evidence="2">
    <location>
        <begin position="177"/>
        <end position="197"/>
    </location>
</feature>
<dbReference type="PANTHER" id="PTHR14972:SF8">
    <property type="entry name" value="GLUCOCORTICOID-INDUCED TRANSCRIPT 1 PROTEIN-LIKE ISOFORM X1"/>
    <property type="match status" value="1"/>
</dbReference>
<evidence type="ECO:0000313" key="3">
    <source>
        <dbReference type="EMBL" id="KAH0812809.1"/>
    </source>
</evidence>